<dbReference type="EMBL" id="LR796681">
    <property type="protein sequence ID" value="CAB4158718.1"/>
    <property type="molecule type" value="Genomic_DNA"/>
</dbReference>
<evidence type="ECO:0000313" key="5">
    <source>
        <dbReference type="EMBL" id="CAB4158718.1"/>
    </source>
</evidence>
<dbReference type="EMBL" id="LR796410">
    <property type="protein sequence ID" value="CAB4142649.1"/>
    <property type="molecule type" value="Genomic_DNA"/>
</dbReference>
<protein>
    <submittedName>
        <fullName evidence="5">Major_cap_HK97, phage major capsid protein, HK97 family</fullName>
    </submittedName>
</protein>
<evidence type="ECO:0000256" key="2">
    <source>
        <dbReference type="ARBA" id="ARBA00022844"/>
    </source>
</evidence>
<name>A0A6J5NP07_9CAUD</name>
<sequence length="449" mass="48348">MNAFLNNLHETRAAKQDLIEATLNRAHDETRDVTDIEVANIQALTLEISKLDERIEQITELEVRKAKAAELAASVEGEKVETRSAAPSRVLSEEPTYHERAGHDFLADAMAAEFGGSYEARDRIMRYQNEVRIEKRDSGTANFAGLVVPQYLVQQFAPLRRAGRPTADISVNAPLPQTGMTVNLGRLTTGITSYAATEGTAVTESDPDDTLLTVNVRTVQSMWDLSKQASLRGVGVEDQLLGDGIRSYHSLLDAQILNGDGSAPNHRGILNTSGINGVTYTDASPTWAEFFPKLVAAVTAISSNFYGSATHIVAHPSLIGCWLRALDTTNRPIFGPTAGNPFNAAATYDRPDYLGGGLQILGIPVVADANMPTNLGSGTNETAVIVGDFRESYLWEDNGGSPLYVRFEEPSGTNAIRTILFGFSAYSAGKYPTAFSAVTGTGLITSTWA</sequence>
<evidence type="ECO:0000259" key="3">
    <source>
        <dbReference type="Pfam" id="PF05065"/>
    </source>
</evidence>
<comment type="subcellular location">
    <subcellularLocation>
        <location evidence="1">Virion</location>
    </subcellularLocation>
</comment>
<dbReference type="SUPFAM" id="SSF56563">
    <property type="entry name" value="Major capsid protein gp5"/>
    <property type="match status" value="1"/>
</dbReference>
<reference evidence="5" key="1">
    <citation type="submission" date="2020-04" db="EMBL/GenBank/DDBJ databases">
        <authorList>
            <person name="Chiriac C."/>
            <person name="Salcher M."/>
            <person name="Ghai R."/>
            <person name="Kavagutti S V."/>
        </authorList>
    </citation>
    <scope>NUCLEOTIDE SEQUENCE</scope>
</reference>
<proteinExistence type="predicted"/>
<evidence type="ECO:0000313" key="4">
    <source>
        <dbReference type="EMBL" id="CAB4142649.1"/>
    </source>
</evidence>
<evidence type="ECO:0000256" key="1">
    <source>
        <dbReference type="ARBA" id="ARBA00004328"/>
    </source>
</evidence>
<dbReference type="GO" id="GO:0044423">
    <property type="term" value="C:virion component"/>
    <property type="evidence" value="ECO:0007669"/>
    <property type="project" value="UniProtKB-KW"/>
</dbReference>
<accession>A0A6J5NP07</accession>
<dbReference type="NCBIfam" id="TIGR01554">
    <property type="entry name" value="major_cap_HK97"/>
    <property type="match status" value="1"/>
</dbReference>
<dbReference type="InterPro" id="IPR054612">
    <property type="entry name" value="Phage_capsid-like_C"/>
</dbReference>
<dbReference type="Pfam" id="PF05065">
    <property type="entry name" value="Phage_capsid"/>
    <property type="match status" value="1"/>
</dbReference>
<dbReference type="Gene3D" id="3.30.2400.10">
    <property type="entry name" value="Major capsid protein gp5"/>
    <property type="match status" value="1"/>
</dbReference>
<keyword evidence="2" id="KW-0946">Virion</keyword>
<gene>
    <name evidence="4" type="ORF">UFOVP433_26</name>
    <name evidence="5" type="ORF">UFOVP702_29</name>
</gene>
<feature type="domain" description="Phage capsid-like C-terminal" evidence="3">
    <location>
        <begin position="179"/>
        <end position="400"/>
    </location>
</feature>
<dbReference type="InterPro" id="IPR024455">
    <property type="entry name" value="Phage_capsid"/>
</dbReference>
<organism evidence="5">
    <name type="scientific">uncultured Caudovirales phage</name>
    <dbReference type="NCBI Taxonomy" id="2100421"/>
    <lineage>
        <taxon>Viruses</taxon>
        <taxon>Duplodnaviria</taxon>
        <taxon>Heunggongvirae</taxon>
        <taxon>Uroviricota</taxon>
        <taxon>Caudoviricetes</taxon>
        <taxon>Peduoviridae</taxon>
        <taxon>Maltschvirus</taxon>
        <taxon>Maltschvirus maltsch</taxon>
    </lineage>
</organism>